<keyword evidence="5 6" id="KW-0539">Nucleus</keyword>
<dbReference type="PRINTS" id="PR00616">
    <property type="entry name" value="CCAATSUBUNTB"/>
</dbReference>
<dbReference type="Proteomes" id="UP001432322">
    <property type="component" value="Unassembled WGS sequence"/>
</dbReference>
<proteinExistence type="inferred from homology"/>
<keyword evidence="4 6" id="KW-0804">Transcription</keyword>
<comment type="caution">
    <text evidence="7">The sequence shown here is derived from an EMBL/GenBank/DDBJ whole genome shotgun (WGS) entry which is preliminary data.</text>
</comment>
<dbReference type="SMART" id="SM00521">
    <property type="entry name" value="CBF"/>
    <property type="match status" value="1"/>
</dbReference>
<keyword evidence="8" id="KW-1185">Reference proteome</keyword>
<dbReference type="Pfam" id="PF02045">
    <property type="entry name" value="CBFB_NFYA"/>
    <property type="match status" value="1"/>
</dbReference>
<evidence type="ECO:0000256" key="2">
    <source>
        <dbReference type="ARBA" id="ARBA00023015"/>
    </source>
</evidence>
<gene>
    <name evidence="7" type="ORF">PFISCL1PPCAC_1749</name>
</gene>
<comment type="similarity">
    <text evidence="6">Belongs to the NFYA/HAP2 subunit family.</text>
</comment>
<evidence type="ECO:0000256" key="6">
    <source>
        <dbReference type="RuleBase" id="RU367155"/>
    </source>
</evidence>
<dbReference type="GO" id="GO:0005634">
    <property type="term" value="C:nucleus"/>
    <property type="evidence" value="ECO:0007669"/>
    <property type="project" value="UniProtKB-SubCell"/>
</dbReference>
<dbReference type="GO" id="GO:0003700">
    <property type="term" value="F:DNA-binding transcription factor activity"/>
    <property type="evidence" value="ECO:0007669"/>
    <property type="project" value="UniProtKB-UniRule"/>
</dbReference>
<dbReference type="GO" id="GO:0003677">
    <property type="term" value="F:DNA binding"/>
    <property type="evidence" value="ECO:0007669"/>
    <property type="project" value="UniProtKB-KW"/>
</dbReference>
<evidence type="ECO:0000256" key="4">
    <source>
        <dbReference type="ARBA" id="ARBA00023163"/>
    </source>
</evidence>
<dbReference type="AlphaFoldDB" id="A0AAV5UVZ9"/>
<evidence type="ECO:0000313" key="8">
    <source>
        <dbReference type="Proteomes" id="UP001432322"/>
    </source>
</evidence>
<name>A0AAV5UVZ9_9BILA</name>
<organism evidence="7 8">
    <name type="scientific">Pristionchus fissidentatus</name>
    <dbReference type="NCBI Taxonomy" id="1538716"/>
    <lineage>
        <taxon>Eukaryota</taxon>
        <taxon>Metazoa</taxon>
        <taxon>Ecdysozoa</taxon>
        <taxon>Nematoda</taxon>
        <taxon>Chromadorea</taxon>
        <taxon>Rhabditida</taxon>
        <taxon>Rhabditina</taxon>
        <taxon>Diplogasteromorpha</taxon>
        <taxon>Diplogasteroidea</taxon>
        <taxon>Neodiplogasteridae</taxon>
        <taxon>Pristionchus</taxon>
    </lineage>
</organism>
<keyword evidence="3 6" id="KW-0238">DNA-binding</keyword>
<dbReference type="PROSITE" id="PS51152">
    <property type="entry name" value="NFYA_HAP2_2"/>
    <property type="match status" value="1"/>
</dbReference>
<evidence type="ECO:0000256" key="1">
    <source>
        <dbReference type="ARBA" id="ARBA00004123"/>
    </source>
</evidence>
<dbReference type="EMBL" id="BTSY01000001">
    <property type="protein sequence ID" value="GMT10452.1"/>
    <property type="molecule type" value="Genomic_DNA"/>
</dbReference>
<dbReference type="InterPro" id="IPR001289">
    <property type="entry name" value="NFYA"/>
</dbReference>
<evidence type="ECO:0000313" key="7">
    <source>
        <dbReference type="EMBL" id="GMT10452.1"/>
    </source>
</evidence>
<reference evidence="7" key="1">
    <citation type="submission" date="2023-10" db="EMBL/GenBank/DDBJ databases">
        <title>Genome assembly of Pristionchus species.</title>
        <authorList>
            <person name="Yoshida K."/>
            <person name="Sommer R.J."/>
        </authorList>
    </citation>
    <scope>NUCLEOTIDE SEQUENCE</scope>
    <source>
        <strain evidence="7">RS5133</strain>
    </source>
</reference>
<dbReference type="PANTHER" id="PTHR12632">
    <property type="entry name" value="TRANSCRIPTION FACTOR NF-Y ALPHA-RELATED"/>
    <property type="match status" value="1"/>
</dbReference>
<evidence type="ECO:0000256" key="3">
    <source>
        <dbReference type="ARBA" id="ARBA00023125"/>
    </source>
</evidence>
<accession>A0AAV5UVZ9</accession>
<comment type="function">
    <text evidence="6">Component of the sequence-specific heterotrimeric transcription factor (NF-Y) which specifically recognizes a 5'-CCAAT-3' box motif found in the promoters of its target genes.</text>
</comment>
<comment type="subcellular location">
    <subcellularLocation>
        <location evidence="1 6">Nucleus</location>
    </subcellularLocation>
</comment>
<comment type="subunit">
    <text evidence="6">Heterotrimer.</text>
</comment>
<protein>
    <recommendedName>
        <fullName evidence="6">Nuclear transcription factor Y subunit</fullName>
    </recommendedName>
</protein>
<dbReference type="Gene3D" id="6.10.250.2430">
    <property type="match status" value="1"/>
</dbReference>
<evidence type="ECO:0000256" key="5">
    <source>
        <dbReference type="ARBA" id="ARBA00023242"/>
    </source>
</evidence>
<keyword evidence="2 6" id="KW-0805">Transcription regulation</keyword>
<sequence length="248" mass="28801">MDPRNVKIENLYYEEQDDDDVRPDSTCMYVSTVDENMQSHCEFGNSSLVYGNYQPNECSQVQEMMQYFQWDNRDQLEIPSHNSAPHPMYAISFEDSDQSQHLGIADDGIEYVMAVDQESFPTMNDDEFRELLDSKQFQFVIPEFPESYVIDPSVPLLSNGSGTWTLENGEFMINSPTTFDVPNPDEYVYVNAKQFHRIMVRREARRKLESRGLILPRREYLHASRHKIAKTRERGPGGRFGGKKISTQ</sequence>